<dbReference type="AlphaFoldDB" id="A0A2G9ZK29"/>
<reference evidence="2 3" key="1">
    <citation type="submission" date="2017-09" db="EMBL/GenBank/DDBJ databases">
        <title>Depth-based differentiation of microbial function through sediment-hosted aquifers and enrichment of novel symbionts in the deep terrestrial subsurface.</title>
        <authorList>
            <person name="Probst A.J."/>
            <person name="Ladd B."/>
            <person name="Jarett J.K."/>
            <person name="Geller-Mcgrath D.E."/>
            <person name="Sieber C.M."/>
            <person name="Emerson J.B."/>
            <person name="Anantharaman K."/>
            <person name="Thomas B.C."/>
            <person name="Malmstrom R."/>
            <person name="Stieglmeier M."/>
            <person name="Klingl A."/>
            <person name="Woyke T."/>
            <person name="Ryan C.M."/>
            <person name="Banfield J.F."/>
        </authorList>
    </citation>
    <scope>NUCLEOTIDE SEQUENCE [LARGE SCALE GENOMIC DNA]</scope>
    <source>
        <strain evidence="2">CG23_combo_of_CG06-09_8_20_14_all_49_15</strain>
    </source>
</reference>
<evidence type="ECO:0000313" key="3">
    <source>
        <dbReference type="Proteomes" id="UP000230729"/>
    </source>
</evidence>
<name>A0A2G9ZK29_9BACT</name>
<evidence type="ECO:0000313" key="2">
    <source>
        <dbReference type="EMBL" id="PIP33526.1"/>
    </source>
</evidence>
<feature type="region of interest" description="Disordered" evidence="1">
    <location>
        <begin position="1"/>
        <end position="74"/>
    </location>
</feature>
<dbReference type="EMBL" id="PCSD01000094">
    <property type="protein sequence ID" value="PIP33526.1"/>
    <property type="molecule type" value="Genomic_DNA"/>
</dbReference>
<comment type="caution">
    <text evidence="2">The sequence shown here is derived from an EMBL/GenBank/DDBJ whole genome shotgun (WGS) entry which is preliminary data.</text>
</comment>
<dbReference type="Proteomes" id="UP000230729">
    <property type="component" value="Unassembled WGS sequence"/>
</dbReference>
<protein>
    <submittedName>
        <fullName evidence="2">Uncharacterized protein</fullName>
    </submittedName>
</protein>
<organism evidence="2 3">
    <name type="scientific">Candidatus Falkowbacteria bacterium CG23_combo_of_CG06-09_8_20_14_all_49_15</name>
    <dbReference type="NCBI Taxonomy" id="1974572"/>
    <lineage>
        <taxon>Bacteria</taxon>
        <taxon>Candidatus Falkowiibacteriota</taxon>
    </lineage>
</organism>
<accession>A0A2G9ZK29</accession>
<gene>
    <name evidence="2" type="ORF">COX22_03880</name>
</gene>
<evidence type="ECO:0000256" key="1">
    <source>
        <dbReference type="SAM" id="MobiDB-lite"/>
    </source>
</evidence>
<sequence>MPPLSKQDLHRTEAGQVKFPSAAPERPKGNIPGPETEKSLEKIVSGGSETPSSGQAAGRIVPAPDNQSSGLAATAEKERLEQIEKILSDGLLEIYAQLDSDQQKVFKERGEETAAKINLLFKKAKVKIGEIISLIRKWLMVIPGVNRFFVEQEAKIKADEIIRLTEI</sequence>
<proteinExistence type="predicted"/>